<dbReference type="Gene3D" id="3.10.450.50">
    <property type="match status" value="1"/>
</dbReference>
<accession>A0A4U3MAU4</accession>
<dbReference type="Pfam" id="PF13474">
    <property type="entry name" value="SnoaL_3"/>
    <property type="match status" value="1"/>
</dbReference>
<dbReference type="EMBL" id="SZQA01000022">
    <property type="protein sequence ID" value="TKK86268.1"/>
    <property type="molecule type" value="Genomic_DNA"/>
</dbReference>
<evidence type="ECO:0000259" key="1">
    <source>
        <dbReference type="Pfam" id="PF13474"/>
    </source>
</evidence>
<dbReference type="Proteomes" id="UP000308705">
    <property type="component" value="Unassembled WGS sequence"/>
</dbReference>
<name>A0A4U3MAU4_9ACTN</name>
<reference evidence="2 3" key="1">
    <citation type="submission" date="2019-04" db="EMBL/GenBank/DDBJ databases">
        <title>Herbidospora sp. NEAU-GS14.nov., a novel actinomycete isolated from soil.</title>
        <authorList>
            <person name="Han L."/>
        </authorList>
    </citation>
    <scope>NUCLEOTIDE SEQUENCE [LARGE SCALE GENOMIC DNA]</scope>
    <source>
        <strain evidence="2 3">NEAU-GS14</strain>
    </source>
</reference>
<sequence length="130" mass="14498">MDDIRKLIENWARAVHEGDLAQVTAHHTDDVVMFDVPPPYEGVRGLDAYRATWPGFFEWQRSGAVFDIESLDVVAGADVAFAFALARCADAGDTSPVRLRLTFGLTKTEGEWRIAHEHHSFPSEPTDETV</sequence>
<comment type="caution">
    <text evidence="2">The sequence shown here is derived from an EMBL/GenBank/DDBJ whole genome shotgun (WGS) entry which is preliminary data.</text>
</comment>
<evidence type="ECO:0000313" key="2">
    <source>
        <dbReference type="EMBL" id="TKK86268.1"/>
    </source>
</evidence>
<dbReference type="OrthoDB" id="9812295at2"/>
<dbReference type="RefSeq" id="WP_137249039.1">
    <property type="nucleotide sequence ID" value="NZ_SZQA01000022.1"/>
</dbReference>
<dbReference type="InterPro" id="IPR037401">
    <property type="entry name" value="SnoaL-like"/>
</dbReference>
<dbReference type="AlphaFoldDB" id="A0A4U3MAU4"/>
<keyword evidence="3" id="KW-1185">Reference proteome</keyword>
<evidence type="ECO:0000313" key="3">
    <source>
        <dbReference type="Proteomes" id="UP000308705"/>
    </source>
</evidence>
<protein>
    <submittedName>
        <fullName evidence="2">DUF4440 domain-containing protein</fullName>
    </submittedName>
</protein>
<dbReference type="SUPFAM" id="SSF54427">
    <property type="entry name" value="NTF2-like"/>
    <property type="match status" value="1"/>
</dbReference>
<proteinExistence type="predicted"/>
<organism evidence="2 3">
    <name type="scientific">Herbidospora galbida</name>
    <dbReference type="NCBI Taxonomy" id="2575442"/>
    <lineage>
        <taxon>Bacteria</taxon>
        <taxon>Bacillati</taxon>
        <taxon>Actinomycetota</taxon>
        <taxon>Actinomycetes</taxon>
        <taxon>Streptosporangiales</taxon>
        <taxon>Streptosporangiaceae</taxon>
        <taxon>Herbidospora</taxon>
    </lineage>
</organism>
<gene>
    <name evidence="2" type="ORF">FDA94_22375</name>
</gene>
<dbReference type="InterPro" id="IPR032710">
    <property type="entry name" value="NTF2-like_dom_sf"/>
</dbReference>
<feature type="domain" description="SnoaL-like" evidence="1">
    <location>
        <begin position="4"/>
        <end position="122"/>
    </location>
</feature>